<evidence type="ECO:0000256" key="2">
    <source>
        <dbReference type="SAM" id="MobiDB-lite"/>
    </source>
</evidence>
<protein>
    <submittedName>
        <fullName evidence="8">PAN domain protein</fullName>
    </submittedName>
</protein>
<dbReference type="PANTHER" id="PTHR47327:SF4">
    <property type="entry name" value="APPLE DOMAIN-CONTAINING PROTEIN-RELATED"/>
    <property type="match status" value="1"/>
</dbReference>
<feature type="domain" description="Apple" evidence="4">
    <location>
        <begin position="196"/>
        <end position="285"/>
    </location>
</feature>
<evidence type="ECO:0000256" key="3">
    <source>
        <dbReference type="SAM" id="Phobius"/>
    </source>
</evidence>
<dbReference type="Proteomes" id="UP000274131">
    <property type="component" value="Unassembled WGS sequence"/>
</dbReference>
<dbReference type="PROSITE" id="PS50948">
    <property type="entry name" value="PAN"/>
    <property type="match status" value="5"/>
</dbReference>
<dbReference type="InterPro" id="IPR001507">
    <property type="entry name" value="ZP_dom"/>
</dbReference>
<dbReference type="FunFam" id="3.50.4.10:FF:000014">
    <property type="entry name" value="NOmpA Homolog (Drosophila nompA: no mechanoreceptor potential A)"/>
    <property type="match status" value="2"/>
</dbReference>
<evidence type="ECO:0000259" key="5">
    <source>
        <dbReference type="PROSITE" id="PS51034"/>
    </source>
</evidence>
<dbReference type="Pfam" id="PF00100">
    <property type="entry name" value="Zona_pellucida"/>
    <property type="match status" value="1"/>
</dbReference>
<feature type="region of interest" description="Disordered" evidence="2">
    <location>
        <begin position="522"/>
        <end position="542"/>
    </location>
</feature>
<proteinExistence type="predicted"/>
<dbReference type="SMART" id="SM00241">
    <property type="entry name" value="ZP"/>
    <property type="match status" value="1"/>
</dbReference>
<reference evidence="6 7" key="2">
    <citation type="submission" date="2018-10" db="EMBL/GenBank/DDBJ databases">
        <authorList>
            <consortium name="Pathogen Informatics"/>
        </authorList>
    </citation>
    <scope>NUCLEOTIDE SEQUENCE [LARGE SCALE GENOMIC DNA]</scope>
</reference>
<dbReference type="PROSITE" id="PS51034">
    <property type="entry name" value="ZP_2"/>
    <property type="match status" value="1"/>
</dbReference>
<dbReference type="SMART" id="SM00473">
    <property type="entry name" value="PAN_AP"/>
    <property type="match status" value="5"/>
</dbReference>
<dbReference type="Gene3D" id="3.50.4.10">
    <property type="entry name" value="Hepatocyte Growth Factor"/>
    <property type="match status" value="4"/>
</dbReference>
<gene>
    <name evidence="6" type="ORF">EVEC_LOCUS19</name>
</gene>
<evidence type="ECO:0000313" key="8">
    <source>
        <dbReference type="WBParaSite" id="EVEC_0000001801-mRNA-1"/>
    </source>
</evidence>
<feature type="compositionally biased region" description="Basic and acidic residues" evidence="2">
    <location>
        <begin position="522"/>
        <end position="539"/>
    </location>
</feature>
<name>A0A0N4USF4_ENTVE</name>
<keyword evidence="7" id="KW-1185">Reference proteome</keyword>
<organism evidence="8">
    <name type="scientific">Enterobius vermicularis</name>
    <name type="common">Human pinworm</name>
    <dbReference type="NCBI Taxonomy" id="51028"/>
    <lineage>
        <taxon>Eukaryota</taxon>
        <taxon>Metazoa</taxon>
        <taxon>Ecdysozoa</taxon>
        <taxon>Nematoda</taxon>
        <taxon>Chromadorea</taxon>
        <taxon>Rhabditida</taxon>
        <taxon>Spirurina</taxon>
        <taxon>Oxyuridomorpha</taxon>
        <taxon>Oxyuroidea</taxon>
        <taxon>Oxyuridae</taxon>
        <taxon>Enterobius</taxon>
    </lineage>
</organism>
<keyword evidence="1" id="KW-1015">Disulfide bond</keyword>
<dbReference type="CDD" id="cd01099">
    <property type="entry name" value="PAN_AP_HGF"/>
    <property type="match status" value="4"/>
</dbReference>
<dbReference type="GO" id="GO:0009653">
    <property type="term" value="P:anatomical structure morphogenesis"/>
    <property type="evidence" value="ECO:0007669"/>
    <property type="project" value="TreeGrafter"/>
</dbReference>
<dbReference type="Gene3D" id="2.60.40.4100">
    <property type="entry name" value="Zona pellucida, ZP-C domain"/>
    <property type="match status" value="1"/>
</dbReference>
<feature type="domain" description="ZP" evidence="5">
    <location>
        <begin position="573"/>
        <end position="863"/>
    </location>
</feature>
<dbReference type="InterPro" id="IPR055355">
    <property type="entry name" value="ZP-C"/>
</dbReference>
<sequence>MRTQTSAQICSSPFQFDVHEQKILVGFAREVVSADSLSICLAACLNAFDTFGFECESVMYYPVDSECILNTEDRLDRPDLFIDELEDNVIYLDNNCAGSQCYAPYVTQYIALEGKQLADELDLRFNVDLETCESLCTQRLSTTANDFNCKSFMHNPKTNTCILSDERSKPLGRAALIDAEGFTYYEKKCFASPRTCRNIPAFNRVPKMILVGFAAFVMENVPSVTMCLDQCTNPPPETDDFVCKSVMYYYNEQECILNAETRHTKPDLFIPEGDEFQVDYFDITCQLGKEQCPEGTSLRSIRTINAALPEGEGSLHVLQAAGNSVGECLIKCFELAPEKCRSFNYHKQTSECDLLYVDGKTTLRPEVRAAVDSYDVHCLSARPDCSLNKDGAIYSRYLYTKQTGLPTEQYESLALNKCLDLCSKSQRCEGVNYNRRNGHCSLFEQIDGSGDQNDFVDFYKNLCLLKEPDSGYSAASNVPKQLRNGTVPHKSDTRAEVLGTNKVYTVEQVDAFLQAKPATTIRDQEEPKKIPEPEDEGSKHPFIKHPKAEGTLTLSAKVPSPPVLVPAEAVRTICNYEGIKVQVRNKESFSGVMFVKNKYDTCRVEVSDSDSAVLVLGLPPDFGARMVETEVVEAKNKTVKEEKPVEDLRSKRQLEETTHDCGIVDMMNGTYKSTVVVQTNNLGIPGLVTSMDQIYEVSCDYSSMLGGKVMTGANLSVHGPEATLIQPRGKIELGNPVMMQLLNGNGEHQPVLQAKLGDVLELRWEMVAMDEELDFFVRECFAQPGGNSAVQDKLQLIADGCPTPAVAQKLIPGPVEILSSAVKSAKIQAFRFDSSNTVRLTCHLDICKGKCKEAQCDFSGSTARSWGRKKRSENSVLEFETERYKVPRHAQATTSLLVIDPLQQINEPVALARSQNFEVARETPSMSVTSVSGQMCMEKSTILSVFGILFALTVIQAIVVSQYVFRRLILHQKTVE</sequence>
<feature type="domain" description="Apple" evidence="4">
    <location>
        <begin position="101"/>
        <end position="189"/>
    </location>
</feature>
<feature type="domain" description="Apple" evidence="4">
    <location>
        <begin position="10"/>
        <end position="96"/>
    </location>
</feature>
<dbReference type="AlphaFoldDB" id="A0A0N4USF4"/>
<accession>A0A0N4USF4</accession>
<dbReference type="WBParaSite" id="EVEC_0000001801-mRNA-1">
    <property type="protein sequence ID" value="EVEC_0000001801-mRNA-1"/>
    <property type="gene ID" value="EVEC_0000001801"/>
</dbReference>
<dbReference type="PANTHER" id="PTHR47327">
    <property type="entry name" value="FI18240P1-RELATED"/>
    <property type="match status" value="1"/>
</dbReference>
<dbReference type="SUPFAM" id="SSF57414">
    <property type="entry name" value="Hairpin loop containing domain-like"/>
    <property type="match status" value="5"/>
</dbReference>
<dbReference type="InterPro" id="IPR042235">
    <property type="entry name" value="ZP-C_dom"/>
</dbReference>
<reference evidence="8" key="1">
    <citation type="submission" date="2017-02" db="UniProtKB">
        <authorList>
            <consortium name="WormBaseParasite"/>
        </authorList>
    </citation>
    <scope>IDENTIFICATION</scope>
</reference>
<keyword evidence="3" id="KW-1133">Transmembrane helix</keyword>
<feature type="transmembrane region" description="Helical" evidence="3">
    <location>
        <begin position="942"/>
        <end position="965"/>
    </location>
</feature>
<evidence type="ECO:0000256" key="1">
    <source>
        <dbReference type="ARBA" id="ARBA00023157"/>
    </source>
</evidence>
<evidence type="ECO:0000313" key="7">
    <source>
        <dbReference type="Proteomes" id="UP000274131"/>
    </source>
</evidence>
<dbReference type="Pfam" id="PF00024">
    <property type="entry name" value="PAN_1"/>
    <property type="match status" value="5"/>
</dbReference>
<dbReference type="InterPro" id="IPR003609">
    <property type="entry name" value="Pan_app"/>
</dbReference>
<keyword evidence="3" id="KW-0472">Membrane</keyword>
<dbReference type="EMBL" id="UXUI01000008">
    <property type="protein sequence ID" value="VDD84876.1"/>
    <property type="molecule type" value="Genomic_DNA"/>
</dbReference>
<dbReference type="STRING" id="51028.A0A0N4USF4"/>
<dbReference type="InterPro" id="IPR052774">
    <property type="entry name" value="Celegans_DevNeuronal_Protein"/>
</dbReference>
<feature type="domain" description="Apple" evidence="4">
    <location>
        <begin position="292"/>
        <end position="378"/>
    </location>
</feature>
<keyword evidence="3" id="KW-0812">Transmembrane</keyword>
<feature type="domain" description="Apple" evidence="4">
    <location>
        <begin position="385"/>
        <end position="463"/>
    </location>
</feature>
<dbReference type="OrthoDB" id="5867217at2759"/>
<evidence type="ECO:0000313" key="6">
    <source>
        <dbReference type="EMBL" id="VDD84876.1"/>
    </source>
</evidence>
<evidence type="ECO:0000259" key="4">
    <source>
        <dbReference type="PROSITE" id="PS50948"/>
    </source>
</evidence>